<dbReference type="GO" id="GO:0004722">
    <property type="term" value="F:protein serine/threonine phosphatase activity"/>
    <property type="evidence" value="ECO:0007669"/>
    <property type="project" value="UniProtKB-EC"/>
</dbReference>
<proteinExistence type="inferred from homology"/>
<comment type="cofactor">
    <cofactor evidence="2">
        <name>Mg(2+)</name>
        <dbReference type="ChEBI" id="CHEBI:18420"/>
    </cofactor>
</comment>
<evidence type="ECO:0000256" key="8">
    <source>
        <dbReference type="ARBA" id="ARBA00023211"/>
    </source>
</evidence>
<dbReference type="EC" id="3.1.3.16" evidence="3"/>
<keyword evidence="8" id="KW-0464">Manganese</keyword>
<evidence type="ECO:0000256" key="7">
    <source>
        <dbReference type="ARBA" id="ARBA00022912"/>
    </source>
</evidence>
<evidence type="ECO:0000313" key="13">
    <source>
        <dbReference type="Proteomes" id="UP000265515"/>
    </source>
</evidence>
<evidence type="ECO:0000256" key="5">
    <source>
        <dbReference type="ARBA" id="ARBA00022801"/>
    </source>
</evidence>
<dbReference type="OrthoDB" id="10264738at2759"/>
<reference evidence="12 13" key="1">
    <citation type="journal article" date="2018" name="Cell">
        <title>The Chara Genome: Secondary Complexity and Implications for Plant Terrestrialization.</title>
        <authorList>
            <person name="Nishiyama T."/>
            <person name="Sakayama H."/>
            <person name="Vries J.D."/>
            <person name="Buschmann H."/>
            <person name="Saint-Marcoux D."/>
            <person name="Ullrich K.K."/>
            <person name="Haas F.B."/>
            <person name="Vanderstraeten L."/>
            <person name="Becker D."/>
            <person name="Lang D."/>
            <person name="Vosolsobe S."/>
            <person name="Rombauts S."/>
            <person name="Wilhelmsson P.K.I."/>
            <person name="Janitza P."/>
            <person name="Kern R."/>
            <person name="Heyl A."/>
            <person name="Rumpler F."/>
            <person name="Villalobos L.I.A.C."/>
            <person name="Clay J.M."/>
            <person name="Skokan R."/>
            <person name="Toyoda A."/>
            <person name="Suzuki Y."/>
            <person name="Kagoshima H."/>
            <person name="Schijlen E."/>
            <person name="Tajeshwar N."/>
            <person name="Catarino B."/>
            <person name="Hetherington A.J."/>
            <person name="Saltykova A."/>
            <person name="Bonnot C."/>
            <person name="Breuninger H."/>
            <person name="Symeonidi A."/>
            <person name="Radhakrishnan G.V."/>
            <person name="Van Nieuwerburgh F."/>
            <person name="Deforce D."/>
            <person name="Chang C."/>
            <person name="Karol K.G."/>
            <person name="Hedrich R."/>
            <person name="Ulvskov P."/>
            <person name="Glockner G."/>
            <person name="Delwiche C.F."/>
            <person name="Petrasek J."/>
            <person name="Van de Peer Y."/>
            <person name="Friml J."/>
            <person name="Beilby M."/>
            <person name="Dolan L."/>
            <person name="Kohara Y."/>
            <person name="Sugano S."/>
            <person name="Fujiyama A."/>
            <person name="Delaux P.-M."/>
            <person name="Quint M."/>
            <person name="TheiBen G."/>
            <person name="Hagemann M."/>
            <person name="Harholt J."/>
            <person name="Dunand C."/>
            <person name="Zachgo S."/>
            <person name="Langdale J."/>
            <person name="Maumus F."/>
            <person name="Straeten D.V.D."/>
            <person name="Gould S.B."/>
            <person name="Rensing S.A."/>
        </authorList>
    </citation>
    <scope>NUCLEOTIDE SEQUENCE [LARGE SCALE GENOMIC DNA]</scope>
    <source>
        <strain evidence="12 13">S276</strain>
    </source>
</reference>
<dbReference type="InterPro" id="IPR001932">
    <property type="entry name" value="PPM-type_phosphatase-like_dom"/>
</dbReference>
<feature type="domain" description="PPM-type phosphatase" evidence="11">
    <location>
        <begin position="35"/>
        <end position="287"/>
    </location>
</feature>
<evidence type="ECO:0000256" key="10">
    <source>
        <dbReference type="SAM" id="MobiDB-lite"/>
    </source>
</evidence>
<dbReference type="Gramene" id="GBG63391">
    <property type="protein sequence ID" value="GBG63391"/>
    <property type="gene ID" value="CBR_g38013"/>
</dbReference>
<feature type="region of interest" description="Disordered" evidence="10">
    <location>
        <begin position="1"/>
        <end position="25"/>
    </location>
</feature>
<evidence type="ECO:0000256" key="9">
    <source>
        <dbReference type="RuleBase" id="RU003465"/>
    </source>
</evidence>
<keyword evidence="7 9" id="KW-0904">Protein phosphatase</keyword>
<evidence type="ECO:0000256" key="6">
    <source>
        <dbReference type="ARBA" id="ARBA00022842"/>
    </source>
</evidence>
<comment type="caution">
    <text evidence="12">The sequence shown here is derived from an EMBL/GenBank/DDBJ whole genome shotgun (WGS) entry which is preliminary data.</text>
</comment>
<dbReference type="Pfam" id="PF00481">
    <property type="entry name" value="PP2C"/>
    <property type="match status" value="1"/>
</dbReference>
<dbReference type="PANTHER" id="PTHR47992">
    <property type="entry name" value="PROTEIN PHOSPHATASE"/>
    <property type="match status" value="1"/>
</dbReference>
<evidence type="ECO:0000313" key="12">
    <source>
        <dbReference type="EMBL" id="GBG63391.1"/>
    </source>
</evidence>
<dbReference type="SMART" id="SM00331">
    <property type="entry name" value="PP2C_SIG"/>
    <property type="match status" value="1"/>
</dbReference>
<evidence type="ECO:0000256" key="2">
    <source>
        <dbReference type="ARBA" id="ARBA00001946"/>
    </source>
</evidence>
<comment type="similarity">
    <text evidence="9">Belongs to the PP2C family.</text>
</comment>
<dbReference type="SUPFAM" id="SSF81606">
    <property type="entry name" value="PP2C-like"/>
    <property type="match status" value="1"/>
</dbReference>
<accession>A0A388JZZ8</accession>
<gene>
    <name evidence="12" type="ORF">CBR_g38013</name>
</gene>
<name>A0A388JZZ8_CHABU</name>
<dbReference type="GO" id="GO:0046872">
    <property type="term" value="F:metal ion binding"/>
    <property type="evidence" value="ECO:0007669"/>
    <property type="project" value="UniProtKB-KW"/>
</dbReference>
<keyword evidence="4" id="KW-0479">Metal-binding</keyword>
<dbReference type="InterPro" id="IPR036457">
    <property type="entry name" value="PPM-type-like_dom_sf"/>
</dbReference>
<dbReference type="InterPro" id="IPR015655">
    <property type="entry name" value="PP2C"/>
</dbReference>
<evidence type="ECO:0000256" key="3">
    <source>
        <dbReference type="ARBA" id="ARBA00013081"/>
    </source>
</evidence>
<keyword evidence="5 9" id="KW-0378">Hydrolase</keyword>
<dbReference type="PROSITE" id="PS01032">
    <property type="entry name" value="PPM_1"/>
    <property type="match status" value="1"/>
</dbReference>
<dbReference type="CDD" id="cd00143">
    <property type="entry name" value="PP2Cc"/>
    <property type="match status" value="1"/>
</dbReference>
<keyword evidence="6" id="KW-0460">Magnesium</keyword>
<keyword evidence="13" id="KW-1185">Reference proteome</keyword>
<evidence type="ECO:0000256" key="4">
    <source>
        <dbReference type="ARBA" id="ARBA00022723"/>
    </source>
</evidence>
<protein>
    <recommendedName>
        <fullName evidence="3">protein-serine/threonine phosphatase</fullName>
        <ecNumber evidence="3">3.1.3.16</ecNumber>
    </recommendedName>
</protein>
<evidence type="ECO:0000259" key="11">
    <source>
        <dbReference type="PROSITE" id="PS51746"/>
    </source>
</evidence>
<organism evidence="12 13">
    <name type="scientific">Chara braunii</name>
    <name type="common">Braun's stonewort</name>
    <dbReference type="NCBI Taxonomy" id="69332"/>
    <lineage>
        <taxon>Eukaryota</taxon>
        <taxon>Viridiplantae</taxon>
        <taxon>Streptophyta</taxon>
        <taxon>Charophyceae</taxon>
        <taxon>Charales</taxon>
        <taxon>Characeae</taxon>
        <taxon>Chara</taxon>
    </lineage>
</organism>
<dbReference type="Gene3D" id="3.60.40.10">
    <property type="entry name" value="PPM-type phosphatase domain"/>
    <property type="match status" value="1"/>
</dbReference>
<evidence type="ECO:0000256" key="1">
    <source>
        <dbReference type="ARBA" id="ARBA00001936"/>
    </source>
</evidence>
<feature type="compositionally biased region" description="Polar residues" evidence="10">
    <location>
        <begin position="9"/>
        <end position="23"/>
    </location>
</feature>
<dbReference type="AlphaFoldDB" id="A0A388JZZ8"/>
<dbReference type="Proteomes" id="UP000265515">
    <property type="component" value="Unassembled WGS sequence"/>
</dbReference>
<dbReference type="InterPro" id="IPR000222">
    <property type="entry name" value="PP2C_BS"/>
</dbReference>
<dbReference type="STRING" id="69332.A0A388JZZ8"/>
<comment type="cofactor">
    <cofactor evidence="1">
        <name>Mn(2+)</name>
        <dbReference type="ChEBI" id="CHEBI:29035"/>
    </cofactor>
</comment>
<dbReference type="OMA" id="KHNPSCN"/>
<dbReference type="SMART" id="SM00332">
    <property type="entry name" value="PP2Cc"/>
    <property type="match status" value="1"/>
</dbReference>
<sequence>MNAGKKSPHSSSCTSKEPSSHTESGGAYIKESNICYGYAKLQGKRAVMEDCHEAKSWVIPEQNNQRVVFFGVFDGHGGRKAADYVQKHLVNNLKDHPKLLTDTKSAIREVYLQTDEAYINMEDNGQSRDAGSTASTAVLVGKRLVVANVGDSRVVLCRKGKAHPLSTDHKPSKLEEQKRIKDAGGVIMWAGTWRVGGVLAVTRAFGDKMLKPYVSAEPEIVDEIVYPSDEFLVLASDGLWDVVSNDEAVVMVQKFPKDKPEEAAKSLTDEAYKRGSADNITCIVVRFLHDPKS</sequence>
<dbReference type="PROSITE" id="PS51746">
    <property type="entry name" value="PPM_2"/>
    <property type="match status" value="1"/>
</dbReference>
<dbReference type="EMBL" id="BFEA01000039">
    <property type="protein sequence ID" value="GBG63391.1"/>
    <property type="molecule type" value="Genomic_DNA"/>
</dbReference>